<dbReference type="PANTHER" id="PTHR42732">
    <property type="entry name" value="BETA-GALACTOSIDASE"/>
    <property type="match status" value="1"/>
</dbReference>
<sequence length="101" mass="11695">MGFKGLGYFLITLCFFINNATAQRIETNFNNNWHFILKDDAAFSSEHFDDSTWEMLNVPHDWSFEKGVRDGGDQGQGGGYHDGGIGWYRKYFDVKKKVFLK</sequence>
<dbReference type="eggNOG" id="COG3250">
    <property type="taxonomic scope" value="Bacteria"/>
</dbReference>
<organism evidence="3 5">
    <name type="scientific">Jejuia pallidilutea</name>
    <dbReference type="NCBI Taxonomy" id="504487"/>
    <lineage>
        <taxon>Bacteria</taxon>
        <taxon>Pseudomonadati</taxon>
        <taxon>Bacteroidota</taxon>
        <taxon>Flavobacteriia</taxon>
        <taxon>Flavobacteriales</taxon>
        <taxon>Flavobacteriaceae</taxon>
        <taxon>Jejuia</taxon>
    </lineage>
</organism>
<dbReference type="GO" id="GO:0004565">
    <property type="term" value="F:beta-galactosidase activity"/>
    <property type="evidence" value="ECO:0007669"/>
    <property type="project" value="UniProtKB-EC"/>
</dbReference>
<keyword evidence="3" id="KW-0378">Hydrolase</keyword>
<evidence type="ECO:0000313" key="3">
    <source>
        <dbReference type="EMBL" id="GAL72675.1"/>
    </source>
</evidence>
<evidence type="ECO:0000313" key="4">
    <source>
        <dbReference type="Proteomes" id="UP000029641"/>
    </source>
</evidence>
<dbReference type="EMBL" id="BBNS01000029">
    <property type="protein sequence ID" value="GAL72675.1"/>
    <property type="molecule type" value="Genomic_DNA"/>
</dbReference>
<evidence type="ECO:0000256" key="1">
    <source>
        <dbReference type="SAM" id="SignalP"/>
    </source>
</evidence>
<name>A0A090W6M8_9FLAO</name>
<dbReference type="PANTHER" id="PTHR42732:SF1">
    <property type="entry name" value="BETA-MANNOSIDASE"/>
    <property type="match status" value="1"/>
</dbReference>
<reference evidence="4 5" key="1">
    <citation type="journal article" date="2014" name="Genome Announc.">
        <title>Draft Genome Sequence of Marine Flavobacterium Jejuia pallidilutea Strain 11shimoA1 and Pigmentation Mutants.</title>
        <authorList>
            <person name="Takatani N."/>
            <person name="Nakanishi M."/>
            <person name="Meirelles P."/>
            <person name="Mino S."/>
            <person name="Suda W."/>
            <person name="Oshima K."/>
            <person name="Hattori M."/>
            <person name="Ohkuma M."/>
            <person name="Hosokawa M."/>
            <person name="Miyashita K."/>
            <person name="Thompson F.L."/>
            <person name="Niwa A."/>
            <person name="Sawabe T."/>
            <person name="Sawabe T."/>
        </authorList>
    </citation>
    <scope>NUCLEOTIDE SEQUENCE [LARGE SCALE GENOMIC DNA]</scope>
    <source>
        <strain evidence="2 4">JCM 19301</strain>
        <strain evidence="3">JCM 19302</strain>
        <strain evidence="5">JCM19302</strain>
    </source>
</reference>
<dbReference type="SUPFAM" id="SSF49785">
    <property type="entry name" value="Galactose-binding domain-like"/>
    <property type="match status" value="1"/>
</dbReference>
<protein>
    <submittedName>
        <fullName evidence="3">Beta-galactosidase</fullName>
        <ecNumber evidence="3">3.2.1.23</ecNumber>
    </submittedName>
</protein>
<feature type="chain" id="PRO_5007383039" evidence="1">
    <location>
        <begin position="23"/>
        <end position="101"/>
    </location>
</feature>
<keyword evidence="1" id="KW-0732">Signal</keyword>
<comment type="caution">
    <text evidence="3">The sequence shown here is derived from an EMBL/GenBank/DDBJ whole genome shotgun (WGS) entry which is preliminary data.</text>
</comment>
<accession>A0A090W6M8</accession>
<gene>
    <name evidence="2" type="ORF">JCM19301_3305</name>
    <name evidence="3" type="ORF">JCM19302_2335</name>
</gene>
<feature type="signal peptide" evidence="1">
    <location>
        <begin position="1"/>
        <end position="22"/>
    </location>
</feature>
<proteinExistence type="predicted"/>
<dbReference type="InterPro" id="IPR051913">
    <property type="entry name" value="GH2_Domain-Containing"/>
</dbReference>
<dbReference type="AlphaFoldDB" id="A0A090W6M8"/>
<dbReference type="Proteomes" id="UP000029646">
    <property type="component" value="Unassembled WGS sequence"/>
</dbReference>
<dbReference type="Gene3D" id="2.60.120.260">
    <property type="entry name" value="Galactose-binding domain-like"/>
    <property type="match status" value="1"/>
</dbReference>
<dbReference type="RefSeq" id="WP_042249345.1">
    <property type="nucleotide sequence ID" value="NZ_BBNR01000002.1"/>
</dbReference>
<dbReference type="EMBL" id="BBNR01000002">
    <property type="protein sequence ID" value="GAL65620.1"/>
    <property type="molecule type" value="Genomic_DNA"/>
</dbReference>
<dbReference type="EC" id="3.2.1.23" evidence="3"/>
<dbReference type="Proteomes" id="UP000029641">
    <property type="component" value="Unassembled WGS sequence"/>
</dbReference>
<dbReference type="InterPro" id="IPR008979">
    <property type="entry name" value="Galactose-bd-like_sf"/>
</dbReference>
<evidence type="ECO:0000313" key="2">
    <source>
        <dbReference type="EMBL" id="GAL65620.1"/>
    </source>
</evidence>
<evidence type="ECO:0000313" key="5">
    <source>
        <dbReference type="Proteomes" id="UP000029646"/>
    </source>
</evidence>
<keyword evidence="3" id="KW-0326">Glycosidase</keyword>